<sequence length="102" mass="11475">MEGLRIVAELGHRRTSNINGQPVRDVAVERHNCQKKPEDCVPGTCHITKTTRGHFHDNTVTSQDNTIGTAPIPTLQFQNGKPMGQPGRRQVYNQGCRQQMRK</sequence>
<proteinExistence type="predicted"/>
<reference evidence="2 3" key="1">
    <citation type="submission" date="2024-06" db="EMBL/GenBank/DDBJ databases">
        <authorList>
            <person name="Pan Q."/>
            <person name="Wen M."/>
            <person name="Jouanno E."/>
            <person name="Zahm M."/>
            <person name="Klopp C."/>
            <person name="Cabau C."/>
            <person name="Louis A."/>
            <person name="Berthelot C."/>
            <person name="Parey E."/>
            <person name="Roest Crollius H."/>
            <person name="Montfort J."/>
            <person name="Robinson-Rechavi M."/>
            <person name="Bouchez O."/>
            <person name="Lampietro C."/>
            <person name="Lopez Roques C."/>
            <person name="Donnadieu C."/>
            <person name="Postlethwait J."/>
            <person name="Bobe J."/>
            <person name="Verreycken H."/>
            <person name="Guiguen Y."/>
        </authorList>
    </citation>
    <scope>NUCLEOTIDE SEQUENCE [LARGE SCALE GENOMIC DNA]</scope>
    <source>
        <strain evidence="2">Up_M1</strain>
        <tissue evidence="2">Testis</tissue>
    </source>
</reference>
<accession>A0ABD0X8U5</accession>
<evidence type="ECO:0000313" key="2">
    <source>
        <dbReference type="EMBL" id="KAL1005175.1"/>
    </source>
</evidence>
<comment type="caution">
    <text evidence="2">The sequence shown here is derived from an EMBL/GenBank/DDBJ whole genome shotgun (WGS) entry which is preliminary data.</text>
</comment>
<name>A0ABD0X8U5_UMBPY</name>
<dbReference type="Proteomes" id="UP001557470">
    <property type="component" value="Unassembled WGS sequence"/>
</dbReference>
<feature type="region of interest" description="Disordered" evidence="1">
    <location>
        <begin position="49"/>
        <end position="102"/>
    </location>
</feature>
<feature type="compositionally biased region" description="Polar residues" evidence="1">
    <location>
        <begin position="91"/>
        <end position="102"/>
    </location>
</feature>
<dbReference type="AlphaFoldDB" id="A0ABD0X8U5"/>
<gene>
    <name evidence="2" type="ORF">UPYG_G00055530</name>
</gene>
<keyword evidence="3" id="KW-1185">Reference proteome</keyword>
<feature type="compositionally biased region" description="Polar residues" evidence="1">
    <location>
        <begin position="58"/>
        <end position="68"/>
    </location>
</feature>
<evidence type="ECO:0000313" key="3">
    <source>
        <dbReference type="Proteomes" id="UP001557470"/>
    </source>
</evidence>
<protein>
    <submittedName>
        <fullName evidence="2">Uncharacterized protein</fullName>
    </submittedName>
</protein>
<evidence type="ECO:0000256" key="1">
    <source>
        <dbReference type="SAM" id="MobiDB-lite"/>
    </source>
</evidence>
<dbReference type="EMBL" id="JAGEUA010000002">
    <property type="protein sequence ID" value="KAL1005175.1"/>
    <property type="molecule type" value="Genomic_DNA"/>
</dbReference>
<organism evidence="2 3">
    <name type="scientific">Umbra pygmaea</name>
    <name type="common">Eastern mudminnow</name>
    <dbReference type="NCBI Taxonomy" id="75934"/>
    <lineage>
        <taxon>Eukaryota</taxon>
        <taxon>Metazoa</taxon>
        <taxon>Chordata</taxon>
        <taxon>Craniata</taxon>
        <taxon>Vertebrata</taxon>
        <taxon>Euteleostomi</taxon>
        <taxon>Actinopterygii</taxon>
        <taxon>Neopterygii</taxon>
        <taxon>Teleostei</taxon>
        <taxon>Protacanthopterygii</taxon>
        <taxon>Esociformes</taxon>
        <taxon>Umbridae</taxon>
        <taxon>Umbra</taxon>
    </lineage>
</organism>